<feature type="domain" description="FYVE zinc finger" evidence="5">
    <location>
        <begin position="34"/>
        <end position="73"/>
    </location>
</feature>
<dbReference type="InterPro" id="IPR000306">
    <property type="entry name" value="Znf_FYVE"/>
</dbReference>
<evidence type="ECO:0000256" key="4">
    <source>
        <dbReference type="SAM" id="Phobius"/>
    </source>
</evidence>
<gene>
    <name evidence="6" type="ORF">GN244_ATG19844</name>
</gene>
<keyword evidence="4" id="KW-0472">Membrane</keyword>
<keyword evidence="4" id="KW-1133">Transmembrane helix</keyword>
<evidence type="ECO:0000256" key="1">
    <source>
        <dbReference type="ARBA" id="ARBA00022723"/>
    </source>
</evidence>
<feature type="transmembrane region" description="Helical" evidence="4">
    <location>
        <begin position="217"/>
        <end position="240"/>
    </location>
</feature>
<keyword evidence="3" id="KW-0862">Zinc</keyword>
<dbReference type="CDD" id="cd00065">
    <property type="entry name" value="FYVE_like_SF"/>
    <property type="match status" value="1"/>
</dbReference>
<dbReference type="Pfam" id="PF01363">
    <property type="entry name" value="FYVE"/>
    <property type="match status" value="1"/>
</dbReference>
<reference evidence="6" key="1">
    <citation type="submission" date="2020-04" db="EMBL/GenBank/DDBJ databases">
        <title>Hybrid Assembly of Korean Phytophthora infestans isolates.</title>
        <authorList>
            <person name="Prokchorchik M."/>
            <person name="Lee Y."/>
            <person name="Seo J."/>
            <person name="Cho J.-H."/>
            <person name="Park Y.-E."/>
            <person name="Jang D.-C."/>
            <person name="Im J.-S."/>
            <person name="Choi J.-G."/>
            <person name="Park H.-J."/>
            <person name="Lee G.-B."/>
            <person name="Lee Y.-G."/>
            <person name="Hong S.-Y."/>
            <person name="Cho K."/>
            <person name="Sohn K.H."/>
        </authorList>
    </citation>
    <scope>NUCLEOTIDE SEQUENCE</scope>
    <source>
        <strain evidence="6">KR_1_A1</strain>
    </source>
</reference>
<organism evidence="6 7">
    <name type="scientific">Phytophthora infestans</name>
    <name type="common">Potato late blight agent</name>
    <name type="synonym">Botrytis infestans</name>
    <dbReference type="NCBI Taxonomy" id="4787"/>
    <lineage>
        <taxon>Eukaryota</taxon>
        <taxon>Sar</taxon>
        <taxon>Stramenopiles</taxon>
        <taxon>Oomycota</taxon>
        <taxon>Peronosporomycetes</taxon>
        <taxon>Peronosporales</taxon>
        <taxon>Peronosporaceae</taxon>
        <taxon>Phytophthora</taxon>
    </lineage>
</organism>
<evidence type="ECO:0000313" key="6">
    <source>
        <dbReference type="EMBL" id="KAF4028476.1"/>
    </source>
</evidence>
<sequence>MPSLHPLLPAQKLVRLDSAPCRLTPPADVMGSPSACDECGKKFKVFGLKKKCKHCMDVVCKSCLAAHLELKHTHLNGPPRGLRRRKSLEIFDAAGDDDQELQFLSPIGSPDLELEYADPESLDVLDGVDGVDAVSDEEDGDSDDDELAMTTLVRQSSIEEEEIQYREMHKIQGAVATWALKEKQARRDLRVSKKESYCPMGPVFQEVCDYETCSAFAVSYAVAATVAVWAAFGLLLALYLRARSLPAGFSYVL</sequence>
<evidence type="ECO:0000313" key="7">
    <source>
        <dbReference type="Proteomes" id="UP000602510"/>
    </source>
</evidence>
<dbReference type="SUPFAM" id="SSF57903">
    <property type="entry name" value="FYVE/PHD zinc finger"/>
    <property type="match status" value="1"/>
</dbReference>
<keyword evidence="2" id="KW-0863">Zinc-finger</keyword>
<evidence type="ECO:0000259" key="5">
    <source>
        <dbReference type="Pfam" id="PF01363"/>
    </source>
</evidence>
<name>A0A833WIH4_PHYIN</name>
<protein>
    <recommendedName>
        <fullName evidence="5">FYVE zinc finger domain-containing protein</fullName>
    </recommendedName>
</protein>
<dbReference type="EMBL" id="WSZM01001044">
    <property type="protein sequence ID" value="KAF4028476.1"/>
    <property type="molecule type" value="Genomic_DNA"/>
</dbReference>
<evidence type="ECO:0000256" key="3">
    <source>
        <dbReference type="ARBA" id="ARBA00022833"/>
    </source>
</evidence>
<keyword evidence="1" id="KW-0479">Metal-binding</keyword>
<dbReference type="GO" id="GO:0008270">
    <property type="term" value="F:zinc ion binding"/>
    <property type="evidence" value="ECO:0007669"/>
    <property type="project" value="UniProtKB-KW"/>
</dbReference>
<dbReference type="Proteomes" id="UP000602510">
    <property type="component" value="Unassembled WGS sequence"/>
</dbReference>
<dbReference type="InterPro" id="IPR013083">
    <property type="entry name" value="Znf_RING/FYVE/PHD"/>
</dbReference>
<keyword evidence="7" id="KW-1185">Reference proteome</keyword>
<dbReference type="InterPro" id="IPR011011">
    <property type="entry name" value="Znf_FYVE_PHD"/>
</dbReference>
<accession>A0A833WIH4</accession>
<proteinExistence type="predicted"/>
<dbReference type="Gene3D" id="3.30.40.10">
    <property type="entry name" value="Zinc/RING finger domain, C3HC4 (zinc finger)"/>
    <property type="match status" value="1"/>
</dbReference>
<dbReference type="AlphaFoldDB" id="A0A833WIH4"/>
<dbReference type="OMA" id="PPANAMG"/>
<comment type="caution">
    <text evidence="6">The sequence shown here is derived from an EMBL/GenBank/DDBJ whole genome shotgun (WGS) entry which is preliminary data.</text>
</comment>
<keyword evidence="4" id="KW-0812">Transmembrane</keyword>
<evidence type="ECO:0000256" key="2">
    <source>
        <dbReference type="ARBA" id="ARBA00022771"/>
    </source>
</evidence>